<evidence type="ECO:0000313" key="4">
    <source>
        <dbReference type="Proteomes" id="UP001239397"/>
    </source>
</evidence>
<dbReference type="InterPro" id="IPR036514">
    <property type="entry name" value="SGNH_hydro_sf"/>
</dbReference>
<reference evidence="3 4" key="1">
    <citation type="submission" date="2023-06" db="EMBL/GenBank/DDBJ databases">
        <authorList>
            <person name="Oyuntsetseg B."/>
            <person name="Kim S.B."/>
        </authorList>
    </citation>
    <scope>NUCLEOTIDE SEQUENCE [LARGE SCALE GENOMIC DNA]</scope>
    <source>
        <strain evidence="3 4">4-36</strain>
    </source>
</reference>
<dbReference type="AlphaFoldDB" id="A0A9Y2JPU0"/>
<dbReference type="InterPro" id="IPR053140">
    <property type="entry name" value="GDSL_Rv0518-like"/>
</dbReference>
<sequence length="579" mass="59275">MKRILLAALLAAGLVVPARPADAAVTYPDLAAAFDNAGTSPAATPAAADLDGFGHSLVAEDSTAAGWDRGRAITVDGAQLRLPAAAPGTPDNVVADGQRIAGRFAGAALSFLVTSTGAGTEGTGTLEYADGHTQDYRLSVPDWITGPGSRLTVAFPRWNTPDGPGAAPAKLYTVSIPLDPGVPVTALTLPKAGSGARLHVFSIGTRPTAGPWTATWATATDDGLAAGPWTERTLRMVEHTSRGGSQVRIRLDNAYDPGPLTVGHATIAVRSVGAVPVRTPVTLTFGGRKGIALPAGGQAVSDPLPFSVPAGADLLVSLYLQGTVTNAPMHSVALQEMYTTADGTGDHAGDGVAFPSAGTFGFWTILSGIDVTGPGSTGAVVAFGDSITDGYLSTPNTNSRWPDFLARRLPGRAVVNEGISGNRILQDAFSGYPDGRTAGVNALARLNHDLISQPGVRTAIVLEGINDINSGTSAEDVIAGLKEIAAELHAARIRVLAGTLTPIKGCTCSSDAHLAARNQVNAFIRDNGGVFDGWVDFDAAVRDPADPEAMRAVYDSGDHLHPGDAGYAAMAAAVPLGRL</sequence>
<protein>
    <submittedName>
        <fullName evidence="3">GDSL-type esterase/lipase family protein</fullName>
    </submittedName>
</protein>
<evidence type="ECO:0000256" key="1">
    <source>
        <dbReference type="SAM" id="SignalP"/>
    </source>
</evidence>
<dbReference type="InterPro" id="IPR013830">
    <property type="entry name" value="SGNH_hydro"/>
</dbReference>
<keyword evidence="4" id="KW-1185">Reference proteome</keyword>
<dbReference type="EMBL" id="CP127295">
    <property type="protein sequence ID" value="WIY00784.1"/>
    <property type="molecule type" value="Genomic_DNA"/>
</dbReference>
<dbReference type="PANTHER" id="PTHR43784">
    <property type="entry name" value="GDSL-LIKE LIPASE/ACYLHYDROLASE, PUTATIVE (AFU_ORTHOLOGUE AFUA_2G00820)-RELATED"/>
    <property type="match status" value="1"/>
</dbReference>
<proteinExistence type="predicted"/>
<gene>
    <name evidence="3" type="ORF">QRX60_43145</name>
</gene>
<dbReference type="SUPFAM" id="SSF52266">
    <property type="entry name" value="SGNH hydrolase"/>
    <property type="match status" value="1"/>
</dbReference>
<organism evidence="3 4">
    <name type="scientific">Amycolatopsis mongoliensis</name>
    <dbReference type="NCBI Taxonomy" id="715475"/>
    <lineage>
        <taxon>Bacteria</taxon>
        <taxon>Bacillati</taxon>
        <taxon>Actinomycetota</taxon>
        <taxon>Actinomycetes</taxon>
        <taxon>Pseudonocardiales</taxon>
        <taxon>Pseudonocardiaceae</taxon>
        <taxon>Amycolatopsis</taxon>
    </lineage>
</organism>
<dbReference type="Gene3D" id="3.40.50.1110">
    <property type="entry name" value="SGNH hydrolase"/>
    <property type="match status" value="1"/>
</dbReference>
<dbReference type="KEGG" id="amog:QRX60_43145"/>
<feature type="domain" description="SGNH hydrolase-type esterase" evidence="2">
    <location>
        <begin position="382"/>
        <end position="569"/>
    </location>
</feature>
<evidence type="ECO:0000259" key="2">
    <source>
        <dbReference type="Pfam" id="PF13472"/>
    </source>
</evidence>
<dbReference type="RefSeq" id="WP_285997246.1">
    <property type="nucleotide sequence ID" value="NZ_CP127295.1"/>
</dbReference>
<keyword evidence="1" id="KW-0732">Signal</keyword>
<name>A0A9Y2JPU0_9PSEU</name>
<feature type="chain" id="PRO_5040743090" evidence="1">
    <location>
        <begin position="24"/>
        <end position="579"/>
    </location>
</feature>
<dbReference type="PANTHER" id="PTHR43784:SF2">
    <property type="entry name" value="GDSL-LIKE LIPASE_ACYLHYDROLASE, PUTATIVE (AFU_ORTHOLOGUE AFUA_2G00820)-RELATED"/>
    <property type="match status" value="1"/>
</dbReference>
<dbReference type="Proteomes" id="UP001239397">
    <property type="component" value="Chromosome"/>
</dbReference>
<feature type="signal peptide" evidence="1">
    <location>
        <begin position="1"/>
        <end position="23"/>
    </location>
</feature>
<accession>A0A9Y2JPU0</accession>
<dbReference type="Pfam" id="PF13472">
    <property type="entry name" value="Lipase_GDSL_2"/>
    <property type="match status" value="1"/>
</dbReference>
<evidence type="ECO:0000313" key="3">
    <source>
        <dbReference type="EMBL" id="WIY00784.1"/>
    </source>
</evidence>